<dbReference type="GeneID" id="68105201"/>
<organism evidence="1 2">
    <name type="scientific">Naegleria lovaniensis</name>
    <name type="common">Amoeba</name>
    <dbReference type="NCBI Taxonomy" id="51637"/>
    <lineage>
        <taxon>Eukaryota</taxon>
        <taxon>Discoba</taxon>
        <taxon>Heterolobosea</taxon>
        <taxon>Tetramitia</taxon>
        <taxon>Eutetramitia</taxon>
        <taxon>Vahlkampfiidae</taxon>
        <taxon>Naegleria</taxon>
    </lineage>
</organism>
<sequence length="239" mass="27472">MRNNKISWVHAFPAFQNSMKEKFDEGLTSTAVRKRFIALMTNPEMKKLYDNYEKGALTSDNADNKYFPQAVGTLDYFAINVRNLSIYYLDHCGWLDSSFIQQKPLNARLLAMEGIDTGHIGTFMQQYTSGGYDCPNQQFFDWFKKMCLDRVQSRIKDIILPQDTEFVVRNDESFHSLTLTEMLKVSETPSIIGIKGEDSKFVGEFSKIQIEAMKTTEYGILGTEKGTFKGFSEHQHKNC</sequence>
<reference evidence="1 2" key="1">
    <citation type="journal article" date="2018" name="BMC Genomics">
        <title>The genome of Naegleria lovaniensis, the basis for a comparative approach to unravel pathogenicity factors of the human pathogenic amoeba N. fowleri.</title>
        <authorList>
            <person name="Liechti N."/>
            <person name="Schurch N."/>
            <person name="Bruggmann R."/>
            <person name="Wittwer M."/>
        </authorList>
    </citation>
    <scope>NUCLEOTIDE SEQUENCE [LARGE SCALE GENOMIC DNA]</scope>
    <source>
        <strain evidence="1 2">ATCC 30569</strain>
    </source>
</reference>
<name>A0AA88KBK8_NAELO</name>
<keyword evidence="2" id="KW-1185">Reference proteome</keyword>
<gene>
    <name evidence="1" type="ORF">C9374_012747</name>
</gene>
<dbReference type="EMBL" id="PYSW02000059">
    <property type="protein sequence ID" value="KAG2373145.1"/>
    <property type="molecule type" value="Genomic_DNA"/>
</dbReference>
<protein>
    <submittedName>
        <fullName evidence="1">Uncharacterized protein</fullName>
    </submittedName>
</protein>
<evidence type="ECO:0000313" key="2">
    <source>
        <dbReference type="Proteomes" id="UP000816034"/>
    </source>
</evidence>
<dbReference type="Proteomes" id="UP000816034">
    <property type="component" value="Unassembled WGS sequence"/>
</dbReference>
<evidence type="ECO:0000313" key="1">
    <source>
        <dbReference type="EMBL" id="KAG2373145.1"/>
    </source>
</evidence>
<comment type="caution">
    <text evidence="1">The sequence shown here is derived from an EMBL/GenBank/DDBJ whole genome shotgun (WGS) entry which is preliminary data.</text>
</comment>
<accession>A0AA88KBK8</accession>
<dbReference type="AlphaFoldDB" id="A0AA88KBK8"/>
<proteinExistence type="predicted"/>
<dbReference type="RefSeq" id="XP_044542319.1">
    <property type="nucleotide sequence ID" value="XM_044688547.1"/>
</dbReference>